<evidence type="ECO:0000313" key="3">
    <source>
        <dbReference type="EMBL" id="KAJ7743465.1"/>
    </source>
</evidence>
<proteinExistence type="predicted"/>
<organism evidence="3 4">
    <name type="scientific">Mycena maculata</name>
    <dbReference type="NCBI Taxonomy" id="230809"/>
    <lineage>
        <taxon>Eukaryota</taxon>
        <taxon>Fungi</taxon>
        <taxon>Dikarya</taxon>
        <taxon>Basidiomycota</taxon>
        <taxon>Agaricomycotina</taxon>
        <taxon>Agaricomycetes</taxon>
        <taxon>Agaricomycetidae</taxon>
        <taxon>Agaricales</taxon>
        <taxon>Marasmiineae</taxon>
        <taxon>Mycenaceae</taxon>
        <taxon>Mycena</taxon>
    </lineage>
</organism>
<name>A0AAD7IJU4_9AGAR</name>
<dbReference type="AlphaFoldDB" id="A0AAD7IJU4"/>
<accession>A0AAD7IJU4</accession>
<dbReference type="EMBL" id="JARJLG010000112">
    <property type="protein sequence ID" value="KAJ7743465.1"/>
    <property type="molecule type" value="Genomic_DNA"/>
</dbReference>
<comment type="caution">
    <text evidence="3">The sequence shown here is derived from an EMBL/GenBank/DDBJ whole genome shotgun (WGS) entry which is preliminary data.</text>
</comment>
<dbReference type="Proteomes" id="UP001215280">
    <property type="component" value="Unassembled WGS sequence"/>
</dbReference>
<evidence type="ECO:0000313" key="4">
    <source>
        <dbReference type="Proteomes" id="UP001215280"/>
    </source>
</evidence>
<feature type="compositionally biased region" description="Acidic residues" evidence="1">
    <location>
        <begin position="690"/>
        <end position="702"/>
    </location>
</feature>
<feature type="compositionally biased region" description="Basic and acidic residues" evidence="1">
    <location>
        <begin position="408"/>
        <end position="425"/>
    </location>
</feature>
<dbReference type="Pfam" id="PF13352">
    <property type="entry name" value="DUF4100"/>
    <property type="match status" value="1"/>
</dbReference>
<keyword evidence="4" id="KW-1185">Reference proteome</keyword>
<reference evidence="3" key="1">
    <citation type="submission" date="2023-03" db="EMBL/GenBank/DDBJ databases">
        <title>Massive genome expansion in bonnet fungi (Mycena s.s.) driven by repeated elements and novel gene families across ecological guilds.</title>
        <authorList>
            <consortium name="Lawrence Berkeley National Laboratory"/>
            <person name="Harder C.B."/>
            <person name="Miyauchi S."/>
            <person name="Viragh M."/>
            <person name="Kuo A."/>
            <person name="Thoen E."/>
            <person name="Andreopoulos B."/>
            <person name="Lu D."/>
            <person name="Skrede I."/>
            <person name="Drula E."/>
            <person name="Henrissat B."/>
            <person name="Morin E."/>
            <person name="Kohler A."/>
            <person name="Barry K."/>
            <person name="LaButti K."/>
            <person name="Morin E."/>
            <person name="Salamov A."/>
            <person name="Lipzen A."/>
            <person name="Mereny Z."/>
            <person name="Hegedus B."/>
            <person name="Baldrian P."/>
            <person name="Stursova M."/>
            <person name="Weitz H."/>
            <person name="Taylor A."/>
            <person name="Grigoriev I.V."/>
            <person name="Nagy L.G."/>
            <person name="Martin F."/>
            <person name="Kauserud H."/>
        </authorList>
    </citation>
    <scope>NUCLEOTIDE SEQUENCE</scope>
    <source>
        <strain evidence="3">CBHHK188m</strain>
    </source>
</reference>
<dbReference type="CDD" id="cd00303">
    <property type="entry name" value="retropepsin_like"/>
    <property type="match status" value="1"/>
</dbReference>
<feature type="compositionally biased region" description="Basic and acidic residues" evidence="1">
    <location>
        <begin position="349"/>
        <end position="373"/>
    </location>
</feature>
<evidence type="ECO:0000259" key="2">
    <source>
        <dbReference type="Pfam" id="PF13352"/>
    </source>
</evidence>
<feature type="region of interest" description="Disordered" evidence="1">
    <location>
        <begin position="342"/>
        <end position="425"/>
    </location>
</feature>
<feature type="region of interest" description="Disordered" evidence="1">
    <location>
        <begin position="671"/>
        <end position="702"/>
    </location>
</feature>
<evidence type="ECO:0000256" key="1">
    <source>
        <dbReference type="SAM" id="MobiDB-lite"/>
    </source>
</evidence>
<sequence length="702" mass="77970">MPSPRSVGAPRFEGKEVTAFLLSVAQHGANAGITDMDDLVPYIVQYSSSDVRDLIRYMPEFDPEVTKKTWTAAKAQLMLLYGHSERVPDYTESMLKDYCEKQSAKSPFTNMVDIESYYRGFAQIAVPLIKKARITAKERDFYFIAGIPEVIKEWFLSQVPEAKRKRSDPPTIAESIGYLQKRFDDDSLTFKPWAEETQASAVQAKSSSSTSMFGQNTLHAPLPSQVPLASDAMDDLTKQIQNLNLNLAKFSVPQAAPQAPPNQYSENEQRRCFMCAKQDTTPTHLGFVGGVAEYIRALSRDRAAANQNQTARTSAMALSYGSTSILAGDNFAVSSLDFMNRNADPVTRTGKDSSPRFDPTKRPDTKGKAREIPPHMGQGPAAKPAPGPSKPADTSLPSPPSNPINRQDGWKDSRPSNPKTRDEDVVMRDAKKFNLGDKYHITSDIQERTDAKAVFETLLKTEVSIPLLQLVGLSPQLQKLFTDSTRSKREYANKSAEYSVRFAEPDTEIHMERAEIVDSGPKHVYADATYDEIRHFLVNYGSAIAKVPEGRYFAMSTGSLSIQIGDTELTAMIDTGSELNLASKLVPSRCNLAVDFEGMKWALKGIHGGPEQLRGCATDELGPHDLILGQPFLQWFAARLDYERSGAVSMYLWKTGDRKIHPTIVVTITDPKDPRNATSINRSHRATIEEVPDEDDYPTEDF</sequence>
<protein>
    <recommendedName>
        <fullName evidence="2">DUF4100 domain-containing protein</fullName>
    </recommendedName>
</protein>
<feature type="domain" description="DUF4100" evidence="2">
    <location>
        <begin position="283"/>
        <end position="494"/>
    </location>
</feature>
<dbReference type="InterPro" id="IPR025165">
    <property type="entry name" value="DUF4100"/>
</dbReference>
<gene>
    <name evidence="3" type="ORF">DFH07DRAFT_964105</name>
</gene>